<evidence type="ECO:0000259" key="3">
    <source>
        <dbReference type="PROSITE" id="PS51915"/>
    </source>
</evidence>
<comment type="caution">
    <text evidence="4">The sequence shown here is derived from an EMBL/GenBank/DDBJ whole genome shotgun (WGS) entry which is preliminary data.</text>
</comment>
<accession>A0ABD1DW72</accession>
<reference evidence="4 5" key="1">
    <citation type="submission" date="2024-05" db="EMBL/GenBank/DDBJ databases">
        <title>Culex pipiens pipiens assembly and annotation.</title>
        <authorList>
            <person name="Alout H."/>
            <person name="Durand T."/>
        </authorList>
    </citation>
    <scope>NUCLEOTIDE SEQUENCE [LARGE SCALE GENOMIC DNA]</scope>
    <source>
        <strain evidence="4">HA-2024</strain>
        <tissue evidence="4">Whole body</tissue>
    </source>
</reference>
<keyword evidence="1" id="KW-0479">Metal-binding</keyword>
<dbReference type="Gene3D" id="2.20.25.240">
    <property type="match status" value="1"/>
</dbReference>
<keyword evidence="1" id="KW-0863">Zinc-finger</keyword>
<evidence type="ECO:0000256" key="2">
    <source>
        <dbReference type="SAM" id="MobiDB-lite"/>
    </source>
</evidence>
<feature type="binding site" evidence="1">
    <location>
        <position position="11"/>
    </location>
    <ligand>
        <name>Zn(2+)</name>
        <dbReference type="ChEBI" id="CHEBI:29105"/>
    </ligand>
</feature>
<gene>
    <name evidence="4" type="ORF">pipiens_005497</name>
</gene>
<feature type="region of interest" description="Disordered" evidence="2">
    <location>
        <begin position="264"/>
        <end position="314"/>
    </location>
</feature>
<sequence length="314" mass="36926">MSQERHQDSLCRLCLTKTKDKVPIFGKEEANVINLLMLIELDIDPDQERDAIVCFDCIVTLEGFFQFKEQCHENDEYLKTHPPMASVDSEAVDEPRMQCDFLDSEEEGLVEDYYGLEDHAVLDPDEVERDCVKFKIRKCPSDGPTLADLQVLRDSYPDYFYFEKGPRSLYFTLVYYGERFNSATYSERYTYYKCIYRRKHNCKALVVARNDYSQFERRYEHSHGELEERKGLEEYSPRQALPEVFRICRQILAQKTAQRRNASVERKKMELELSRGEEGWELGEEEDGLRDESSEDVLSKVLHKSGIFEGEDED</sequence>
<dbReference type="AlphaFoldDB" id="A0ABD1DW72"/>
<dbReference type="EMBL" id="JBEHCU010000961">
    <property type="protein sequence ID" value="KAL1403965.1"/>
    <property type="molecule type" value="Genomic_DNA"/>
</dbReference>
<feature type="binding site" evidence="1">
    <location>
        <position position="14"/>
    </location>
    <ligand>
        <name>Zn(2+)</name>
        <dbReference type="ChEBI" id="CHEBI:29105"/>
    </ligand>
</feature>
<feature type="compositionally biased region" description="Acidic residues" evidence="2">
    <location>
        <begin position="279"/>
        <end position="295"/>
    </location>
</feature>
<name>A0ABD1DW72_CULPP</name>
<keyword evidence="1" id="KW-0862">Zinc</keyword>
<feature type="compositionally biased region" description="Basic and acidic residues" evidence="2">
    <location>
        <begin position="264"/>
        <end position="278"/>
    </location>
</feature>
<evidence type="ECO:0000256" key="1">
    <source>
        <dbReference type="PROSITE-ProRule" id="PRU01263"/>
    </source>
</evidence>
<keyword evidence="5" id="KW-1185">Reference proteome</keyword>
<feature type="domain" description="ZAD" evidence="3">
    <location>
        <begin position="9"/>
        <end position="81"/>
    </location>
</feature>
<evidence type="ECO:0000313" key="5">
    <source>
        <dbReference type="Proteomes" id="UP001562425"/>
    </source>
</evidence>
<dbReference type="Pfam" id="PF07776">
    <property type="entry name" value="zf-AD"/>
    <property type="match status" value="1"/>
</dbReference>
<dbReference type="SUPFAM" id="SSF57716">
    <property type="entry name" value="Glucocorticoid receptor-like (DNA-binding domain)"/>
    <property type="match status" value="1"/>
</dbReference>
<dbReference type="SMART" id="SM00868">
    <property type="entry name" value="zf-AD"/>
    <property type="match status" value="1"/>
</dbReference>
<organism evidence="4 5">
    <name type="scientific">Culex pipiens pipiens</name>
    <name type="common">Northern house mosquito</name>
    <dbReference type="NCBI Taxonomy" id="38569"/>
    <lineage>
        <taxon>Eukaryota</taxon>
        <taxon>Metazoa</taxon>
        <taxon>Ecdysozoa</taxon>
        <taxon>Arthropoda</taxon>
        <taxon>Hexapoda</taxon>
        <taxon>Insecta</taxon>
        <taxon>Pterygota</taxon>
        <taxon>Neoptera</taxon>
        <taxon>Endopterygota</taxon>
        <taxon>Diptera</taxon>
        <taxon>Nematocera</taxon>
        <taxon>Culicoidea</taxon>
        <taxon>Culicidae</taxon>
        <taxon>Culicinae</taxon>
        <taxon>Culicini</taxon>
        <taxon>Culex</taxon>
        <taxon>Culex</taxon>
    </lineage>
</organism>
<proteinExistence type="predicted"/>
<dbReference type="Gene3D" id="3.40.1800.20">
    <property type="match status" value="1"/>
</dbReference>
<feature type="binding site" evidence="1">
    <location>
        <position position="54"/>
    </location>
    <ligand>
        <name>Zn(2+)</name>
        <dbReference type="ChEBI" id="CHEBI:29105"/>
    </ligand>
</feature>
<dbReference type="InterPro" id="IPR012934">
    <property type="entry name" value="Znf_AD"/>
</dbReference>
<dbReference type="GO" id="GO:0008270">
    <property type="term" value="F:zinc ion binding"/>
    <property type="evidence" value="ECO:0007669"/>
    <property type="project" value="UniProtKB-UniRule"/>
</dbReference>
<dbReference type="PROSITE" id="PS51915">
    <property type="entry name" value="ZAD"/>
    <property type="match status" value="1"/>
</dbReference>
<dbReference type="Proteomes" id="UP001562425">
    <property type="component" value="Unassembled WGS sequence"/>
</dbReference>
<protein>
    <recommendedName>
        <fullName evidence="3">ZAD domain-containing protein</fullName>
    </recommendedName>
</protein>
<evidence type="ECO:0000313" key="4">
    <source>
        <dbReference type="EMBL" id="KAL1403965.1"/>
    </source>
</evidence>
<feature type="binding site" evidence="1">
    <location>
        <position position="57"/>
    </location>
    <ligand>
        <name>Zn(2+)</name>
        <dbReference type="ChEBI" id="CHEBI:29105"/>
    </ligand>
</feature>